<dbReference type="RefSeq" id="WP_189402480.1">
    <property type="nucleotide sequence ID" value="NZ_BMXA01000006.1"/>
</dbReference>
<keyword evidence="3" id="KW-1185">Reference proteome</keyword>
<reference evidence="2" key="2">
    <citation type="submission" date="2020-09" db="EMBL/GenBank/DDBJ databases">
        <authorList>
            <person name="Sun Q."/>
            <person name="Kim S."/>
        </authorList>
    </citation>
    <scope>NUCLEOTIDE SEQUENCE</scope>
    <source>
        <strain evidence="2">KCTC 12711</strain>
    </source>
</reference>
<reference evidence="2" key="1">
    <citation type="journal article" date="2014" name="Int. J. Syst. Evol. Microbiol.">
        <title>Complete genome sequence of Corynebacterium casei LMG S-19264T (=DSM 44701T), isolated from a smear-ripened cheese.</title>
        <authorList>
            <consortium name="US DOE Joint Genome Institute (JGI-PGF)"/>
            <person name="Walter F."/>
            <person name="Albersmeier A."/>
            <person name="Kalinowski J."/>
            <person name="Ruckert C."/>
        </authorList>
    </citation>
    <scope>NUCLEOTIDE SEQUENCE</scope>
    <source>
        <strain evidence="2">KCTC 12711</strain>
    </source>
</reference>
<protein>
    <submittedName>
        <fullName evidence="2">Uncharacterized protein</fullName>
    </submittedName>
</protein>
<keyword evidence="1" id="KW-0732">Signal</keyword>
<accession>A0A918S0D6</accession>
<name>A0A918S0D6_9GAMM</name>
<dbReference type="Proteomes" id="UP000614811">
    <property type="component" value="Unassembled WGS sequence"/>
</dbReference>
<feature type="chain" id="PRO_5037759825" evidence="1">
    <location>
        <begin position="24"/>
        <end position="134"/>
    </location>
</feature>
<organism evidence="2 3">
    <name type="scientific">Arenicella chitinivorans</name>
    <dbReference type="NCBI Taxonomy" id="1329800"/>
    <lineage>
        <taxon>Bacteria</taxon>
        <taxon>Pseudomonadati</taxon>
        <taxon>Pseudomonadota</taxon>
        <taxon>Gammaproteobacteria</taxon>
        <taxon>Arenicellales</taxon>
        <taxon>Arenicellaceae</taxon>
        <taxon>Arenicella</taxon>
    </lineage>
</organism>
<evidence type="ECO:0000256" key="1">
    <source>
        <dbReference type="SAM" id="SignalP"/>
    </source>
</evidence>
<dbReference type="AlphaFoldDB" id="A0A918S0D6"/>
<dbReference type="EMBL" id="BMXA01000006">
    <property type="protein sequence ID" value="GHA17930.1"/>
    <property type="molecule type" value="Genomic_DNA"/>
</dbReference>
<evidence type="ECO:0000313" key="3">
    <source>
        <dbReference type="Proteomes" id="UP000614811"/>
    </source>
</evidence>
<sequence>MNTCLRNVVMLLSLLWFSSAAYCGDYQPAELKIDLEARQASGDMFTVRHADDDKALIGCGVRHYLSGNEVIQYGFCQANSSAMEVGAFCETDNPAMVAAISAITTYSYIVFHWDKAGECTFIGNSSQSFYLPKS</sequence>
<feature type="signal peptide" evidence="1">
    <location>
        <begin position="1"/>
        <end position="23"/>
    </location>
</feature>
<comment type="caution">
    <text evidence="2">The sequence shown here is derived from an EMBL/GenBank/DDBJ whole genome shotgun (WGS) entry which is preliminary data.</text>
</comment>
<proteinExistence type="predicted"/>
<gene>
    <name evidence="2" type="ORF">GCM10008090_29570</name>
</gene>
<evidence type="ECO:0000313" key="2">
    <source>
        <dbReference type="EMBL" id="GHA17930.1"/>
    </source>
</evidence>